<feature type="compositionally biased region" description="Low complexity" evidence="1">
    <location>
        <begin position="321"/>
        <end position="353"/>
    </location>
</feature>
<dbReference type="AlphaFoldDB" id="A0A841SKN6"/>
<dbReference type="GO" id="GO:0020037">
    <property type="term" value="F:heme binding"/>
    <property type="evidence" value="ECO:0007669"/>
    <property type="project" value="InterPro"/>
</dbReference>
<protein>
    <recommendedName>
        <fullName evidence="4">Cytochrome P450</fullName>
    </recommendedName>
</protein>
<dbReference type="Proteomes" id="UP000553957">
    <property type="component" value="Unassembled WGS sequence"/>
</dbReference>
<name>A0A841SKN6_9ACTN</name>
<gene>
    <name evidence="2" type="ORF">HNR71_005542</name>
</gene>
<comment type="caution">
    <text evidence="2">The sequence shown here is derived from an EMBL/GenBank/DDBJ whole genome shotgun (WGS) entry which is preliminary data.</text>
</comment>
<feature type="compositionally biased region" description="Low complexity" evidence="1">
    <location>
        <begin position="361"/>
        <end position="412"/>
    </location>
</feature>
<feature type="region of interest" description="Disordered" evidence="1">
    <location>
        <begin position="267"/>
        <end position="419"/>
    </location>
</feature>
<proteinExistence type="predicted"/>
<sequence>MPSASLLDTSRAIGDVLLPVVARGAILRRPRLMRLAERLQVDARALREVRRLRTRYAEGPVPLRIAGRIVALVTAPEDVQRVLAMTPEPFSAATTEKVGALRHFQPHAVLITDPPLRAPRRDLNEQALETHQPVHQHAARMRAVIHEELSQLIGTIGWTDFRAVWSRIVRRIVLGDSARDDTALTAELDRLRSAANWAEFAPRRPAVRRSFAARLDRYAEAAEPGSLIAMSPPADGLADQAPHWLFAFDAAGIAVWRALAVLATRPALSSGSRPRPGTRRLHRCSPSPVAPSRSHSGSGRPRSSSCASPAVRPNGADGRCPRAPSSPSSARSSTGTTKPSTSPTPSTLMSGSTAGPNATGRSSRSAPARPAALARTSSCSPPAAPSATSPTTTPSTSTREPANCSPTRCPRPSTTPPRA</sequence>
<dbReference type="GO" id="GO:0004497">
    <property type="term" value="F:monooxygenase activity"/>
    <property type="evidence" value="ECO:0007669"/>
    <property type="project" value="InterPro"/>
</dbReference>
<evidence type="ECO:0000313" key="3">
    <source>
        <dbReference type="Proteomes" id="UP000553957"/>
    </source>
</evidence>
<dbReference type="GO" id="GO:0016705">
    <property type="term" value="F:oxidoreductase activity, acting on paired donors, with incorporation or reduction of molecular oxygen"/>
    <property type="evidence" value="ECO:0007669"/>
    <property type="project" value="InterPro"/>
</dbReference>
<dbReference type="Gene3D" id="1.10.630.10">
    <property type="entry name" value="Cytochrome P450"/>
    <property type="match status" value="1"/>
</dbReference>
<organism evidence="2 3">
    <name type="scientific">Kribbella sandramycini</name>
    <dbReference type="NCBI Taxonomy" id="60450"/>
    <lineage>
        <taxon>Bacteria</taxon>
        <taxon>Bacillati</taxon>
        <taxon>Actinomycetota</taxon>
        <taxon>Actinomycetes</taxon>
        <taxon>Propionibacteriales</taxon>
        <taxon>Kribbellaceae</taxon>
        <taxon>Kribbella</taxon>
    </lineage>
</organism>
<evidence type="ECO:0000256" key="1">
    <source>
        <dbReference type="SAM" id="MobiDB-lite"/>
    </source>
</evidence>
<evidence type="ECO:0008006" key="4">
    <source>
        <dbReference type="Google" id="ProtNLM"/>
    </source>
</evidence>
<dbReference type="InterPro" id="IPR036396">
    <property type="entry name" value="Cyt_P450_sf"/>
</dbReference>
<accession>A0A841SKN6</accession>
<reference evidence="2 3" key="1">
    <citation type="submission" date="2020-08" db="EMBL/GenBank/DDBJ databases">
        <title>Sequencing the genomes of 1000 actinobacteria strains.</title>
        <authorList>
            <person name="Klenk H.-P."/>
        </authorList>
    </citation>
    <scope>NUCLEOTIDE SEQUENCE [LARGE SCALE GENOMIC DNA]</scope>
    <source>
        <strain evidence="2 3">DSM 15626</strain>
    </source>
</reference>
<evidence type="ECO:0000313" key="2">
    <source>
        <dbReference type="EMBL" id="MBB6569905.1"/>
    </source>
</evidence>
<feature type="compositionally biased region" description="Low complexity" evidence="1">
    <location>
        <begin position="290"/>
        <end position="310"/>
    </location>
</feature>
<dbReference type="GO" id="GO:0005506">
    <property type="term" value="F:iron ion binding"/>
    <property type="evidence" value="ECO:0007669"/>
    <property type="project" value="InterPro"/>
</dbReference>
<dbReference type="EMBL" id="JACHKF010000001">
    <property type="protein sequence ID" value="MBB6569905.1"/>
    <property type="molecule type" value="Genomic_DNA"/>
</dbReference>